<dbReference type="InterPro" id="IPR022409">
    <property type="entry name" value="PKD/Chitinase_dom"/>
</dbReference>
<dbReference type="CDD" id="cd00146">
    <property type="entry name" value="PKD"/>
    <property type="match status" value="2"/>
</dbReference>
<feature type="region of interest" description="Disordered" evidence="1">
    <location>
        <begin position="1231"/>
        <end position="1260"/>
    </location>
</feature>
<dbReference type="SUPFAM" id="SSF49464">
    <property type="entry name" value="Carboxypeptidase regulatory domain-like"/>
    <property type="match status" value="2"/>
</dbReference>
<feature type="compositionally biased region" description="Low complexity" evidence="1">
    <location>
        <begin position="1235"/>
        <end position="1260"/>
    </location>
</feature>
<proteinExistence type="predicted"/>
<dbReference type="PROSITE" id="PS50093">
    <property type="entry name" value="PKD"/>
    <property type="match status" value="2"/>
</dbReference>
<gene>
    <name evidence="3" type="ORF">MBBTH_20770</name>
</gene>
<dbReference type="InterPro" id="IPR000601">
    <property type="entry name" value="PKD_dom"/>
</dbReference>
<dbReference type="Pfam" id="PF18911">
    <property type="entry name" value="PKD_4"/>
    <property type="match status" value="1"/>
</dbReference>
<dbReference type="Pfam" id="PF00801">
    <property type="entry name" value="PKD"/>
    <property type="match status" value="1"/>
</dbReference>
<evidence type="ECO:0000256" key="1">
    <source>
        <dbReference type="SAM" id="MobiDB-lite"/>
    </source>
</evidence>
<dbReference type="InterPro" id="IPR011050">
    <property type="entry name" value="Pectin_lyase_fold/virulence"/>
</dbReference>
<evidence type="ECO:0000313" key="4">
    <source>
        <dbReference type="Proteomes" id="UP000251717"/>
    </source>
</evidence>
<feature type="domain" description="PKD" evidence="2">
    <location>
        <begin position="582"/>
        <end position="631"/>
    </location>
</feature>
<evidence type="ECO:0000259" key="2">
    <source>
        <dbReference type="PROSITE" id="PS50093"/>
    </source>
</evidence>
<keyword evidence="4" id="KW-1185">Reference proteome</keyword>
<dbReference type="InterPro" id="IPR008969">
    <property type="entry name" value="CarboxyPept-like_regulatory"/>
</dbReference>
<organism evidence="3 4">
    <name type="scientific">Methanobrevibacter thaueri</name>
    <dbReference type="NCBI Taxonomy" id="190975"/>
    <lineage>
        <taxon>Archaea</taxon>
        <taxon>Methanobacteriati</taxon>
        <taxon>Methanobacteriota</taxon>
        <taxon>Methanomada group</taxon>
        <taxon>Methanobacteria</taxon>
        <taxon>Methanobacteriales</taxon>
        <taxon>Methanobacteriaceae</taxon>
        <taxon>Methanobrevibacter</taxon>
    </lineage>
</organism>
<name>A0A315XJM0_9EURY</name>
<accession>A0A315XJM0</accession>
<dbReference type="InterPro" id="IPR035986">
    <property type="entry name" value="PKD_dom_sf"/>
</dbReference>
<dbReference type="InterPro" id="IPR013783">
    <property type="entry name" value="Ig-like_fold"/>
</dbReference>
<dbReference type="SUPFAM" id="SSF51126">
    <property type="entry name" value="Pectin lyase-like"/>
    <property type="match status" value="1"/>
</dbReference>
<feature type="domain" description="PKD" evidence="2">
    <location>
        <begin position="362"/>
        <end position="422"/>
    </location>
</feature>
<sequence>MCYLFFHIFIFMIIMRKVYFFCLFIIFMMMASTNAADVNLTDNLNSQINDQEHLLVENNMDVDLNSNEDNELVNSNQLDNNNLKINSSSDTYSFDDLDGWTSTGNADLSDDNGYDGSYVVLNKASISRDVDWTYVEKIGFWYKIPTRAGSLTVTVGDDNIKKITASNAMDSWDYFEQNVSYTGIQNLKFNAPLNNKPVYIDSLVLTLKPKNNTYSFDDLDGWTSTGNADLSDDNGYDGSYVVLNKASISRDVDWTYVEKIGFWYKIPTRAGSLTVTVGDDNIKKITASNAMDSWDYFEQNVSYTGIQNLKFNAPLNNKPVYIDSLCFTFNYDKTSSDNPPENYTLVADFEYEIRINTGSSATVYFTDKSSGDIVRWIMDYGNGQIYNDTKFPEYNIYSSYGSFDISLTVIDKYGNNNTTTKENILTLYNYKIHTSNVDSFEGDLDGWILYDIASHNYAQSYDGNYSIHVVVNKTSSNLTDLYPIMQKEVDLTDVDSIQAFARTITLSGVGSSSGARIFVYIDGERLGGESNYLSVIHFADWYNHNFDTSSISGVHNVTLMGYLGTGPGIWIDNIKYQNYENIANFTSSVPSVKNGEISITFTDNSYGRISGYYWEFDDGTNTTSRNPTHTFGQGNHSVTLHIYHDGVEVDNCTYEFSLSLPTIAGTGVSYSSVQDAISNASENDVINIDPGMVFVENLVIDKNLTLNFNGAILQSKDSANPVFSVTDGATVIIKDVELNQNSIFATSNDSKLIIRDSDINVNLNLNEGNIDLINNTFNNVGLTLIADTNIYNSTINAGKLTVKGYVIVNDSTISNNCILNVIDDANMILSNSDIIDSKIVSESGNLTVENVTFDNTYLTLTNNCSINNVNIENSGVIVNGGKSKITKSNLTNCNVAITQTAGELELTNNIIKNNNNAINITGGSATISYNAIYHNTGDLTLNGATMNNNWFGTNQVTGYDSYLRLVLTSVDSEMYSGSEYTIKVEFVPNTGSMDGALNDLTLDFTSTNGEVTSPIVISDNQGELKFTAGAVSDEVKFTLLDEEYTLVNGDNPVSIVAKPLDTSLSIESTEKGSIVITLKDSDGNAISGANVNYTINDGKTLSNVTDANGKFTINDLTGLINIVANYTGNKTYNPTNNAKSFDFKLNTGMIIANESKVITITLKDENGKAVVGANVNYTVNGGETLSNVTDANGKFTISDLPDEYIEIKFNYPGDDTYNANVTSMNFNFTVPQKENTTNNTSNATNTTGNGGSTNTNTQTTTTTTAKTVKVASKIVAKKKTFKVKTKTKKYKITLKTKSGKAIKKVKVTLKVKGKTYKAKTNAKGVATFKITKLNKKGKYTAKIKFAGNKSYKATSKKIKLTVKK</sequence>
<reference evidence="3 4" key="1">
    <citation type="submission" date="2017-03" db="EMBL/GenBank/DDBJ databases">
        <title>Genome sequence of Methanobrevibacter thaueri.</title>
        <authorList>
            <person name="Poehlein A."/>
            <person name="Seedorf H."/>
            <person name="Daniel R."/>
        </authorList>
    </citation>
    <scope>NUCLEOTIDE SEQUENCE [LARGE SCALE GENOMIC DNA]</scope>
    <source>
        <strain evidence="3 4">DSM 11995</strain>
    </source>
</reference>
<comment type="caution">
    <text evidence="3">The sequence shown here is derived from an EMBL/GenBank/DDBJ whole genome shotgun (WGS) entry which is preliminary data.</text>
</comment>
<evidence type="ECO:0000313" key="3">
    <source>
        <dbReference type="EMBL" id="PWB84933.1"/>
    </source>
</evidence>
<dbReference type="Proteomes" id="UP000251717">
    <property type="component" value="Unassembled WGS sequence"/>
</dbReference>
<protein>
    <submittedName>
        <fullName evidence="3">PKD domain protein</fullName>
    </submittedName>
</protein>
<dbReference type="SUPFAM" id="SSF49299">
    <property type="entry name" value="PKD domain"/>
    <property type="match status" value="2"/>
</dbReference>
<dbReference type="SMART" id="SM00089">
    <property type="entry name" value="PKD"/>
    <property type="match status" value="2"/>
</dbReference>
<dbReference type="EMBL" id="MZGS01000029">
    <property type="protein sequence ID" value="PWB84933.1"/>
    <property type="molecule type" value="Genomic_DNA"/>
</dbReference>
<dbReference type="Gene3D" id="2.60.40.10">
    <property type="entry name" value="Immunoglobulins"/>
    <property type="match status" value="5"/>
</dbReference>